<name>A0AAN5CVB8_9BILA</name>
<keyword evidence="5" id="KW-1185">Reference proteome</keyword>
<dbReference type="InterPro" id="IPR003582">
    <property type="entry name" value="ShKT_dom"/>
</dbReference>
<dbReference type="PANTHER" id="PTHR46707:SF1">
    <property type="entry name" value="COEXPRESSED WITH POLYCYSTINS-RELATED"/>
    <property type="match status" value="1"/>
</dbReference>
<evidence type="ECO:0000256" key="1">
    <source>
        <dbReference type="PROSITE-ProRule" id="PRU01005"/>
    </source>
</evidence>
<evidence type="ECO:0000313" key="5">
    <source>
        <dbReference type="Proteomes" id="UP001328107"/>
    </source>
</evidence>
<keyword evidence="2" id="KW-0732">Signal</keyword>
<comment type="caution">
    <text evidence="1">Lacks conserved residue(s) required for the propagation of feature annotation.</text>
</comment>
<dbReference type="EMBL" id="BTRK01000005">
    <property type="protein sequence ID" value="GMR51257.1"/>
    <property type="molecule type" value="Genomic_DNA"/>
</dbReference>
<organism evidence="4 5">
    <name type="scientific">Pristionchus mayeri</name>
    <dbReference type="NCBI Taxonomy" id="1317129"/>
    <lineage>
        <taxon>Eukaryota</taxon>
        <taxon>Metazoa</taxon>
        <taxon>Ecdysozoa</taxon>
        <taxon>Nematoda</taxon>
        <taxon>Chromadorea</taxon>
        <taxon>Rhabditida</taxon>
        <taxon>Rhabditina</taxon>
        <taxon>Diplogasteromorpha</taxon>
        <taxon>Diplogasteroidea</taxon>
        <taxon>Neodiplogasteridae</taxon>
        <taxon>Pristionchus</taxon>
    </lineage>
</organism>
<accession>A0AAN5CVB8</accession>
<dbReference type="Gene3D" id="1.10.10.1940">
    <property type="match status" value="2"/>
</dbReference>
<feature type="domain" description="ShKT" evidence="3">
    <location>
        <begin position="18"/>
        <end position="56"/>
    </location>
</feature>
<dbReference type="Pfam" id="PF01549">
    <property type="entry name" value="ShK"/>
    <property type="match status" value="2"/>
</dbReference>
<feature type="chain" id="PRO_5042890973" description="ShKT domain-containing protein" evidence="2">
    <location>
        <begin position="17"/>
        <end position="222"/>
    </location>
</feature>
<sequence>MNTVILLTAAFSAAAAQCTGNDSPSCPAWNANGYCNNAGMPQLVREKYCGVLCGLCTRDGRTVALRGTDGSTPCENDANANCANWQAQNGFCTNPVTSTAMKLQYCCRTCRPYIFGTTTTTTTTTTTAAPPPCPPLGVCTDADIKKRFGPTAPYGSPTITPTRGSCSAPTGKLAYIDSTGNADNGGEFKCVNNEWVFDLGFGSDESLKATTGMTTTKICCYN</sequence>
<dbReference type="AlphaFoldDB" id="A0AAN5CVB8"/>
<dbReference type="PANTHER" id="PTHR46707">
    <property type="entry name" value="PROTEIN CBG07468"/>
    <property type="match status" value="1"/>
</dbReference>
<proteinExistence type="predicted"/>
<comment type="caution">
    <text evidence="4">The sequence shown here is derived from an EMBL/GenBank/DDBJ whole genome shotgun (WGS) entry which is preliminary data.</text>
</comment>
<dbReference type="PROSITE" id="PS51670">
    <property type="entry name" value="SHKT"/>
    <property type="match status" value="1"/>
</dbReference>
<evidence type="ECO:0000259" key="3">
    <source>
        <dbReference type="PROSITE" id="PS51670"/>
    </source>
</evidence>
<evidence type="ECO:0000313" key="4">
    <source>
        <dbReference type="EMBL" id="GMR51257.1"/>
    </source>
</evidence>
<dbReference type="Proteomes" id="UP001328107">
    <property type="component" value="Unassembled WGS sequence"/>
</dbReference>
<dbReference type="SMART" id="SM00254">
    <property type="entry name" value="ShKT"/>
    <property type="match status" value="2"/>
</dbReference>
<evidence type="ECO:0000256" key="2">
    <source>
        <dbReference type="SAM" id="SignalP"/>
    </source>
</evidence>
<gene>
    <name evidence="4" type="ORF">PMAYCL1PPCAC_21452</name>
</gene>
<feature type="signal peptide" evidence="2">
    <location>
        <begin position="1"/>
        <end position="16"/>
    </location>
</feature>
<protein>
    <recommendedName>
        <fullName evidence="3">ShKT domain-containing protein</fullName>
    </recommendedName>
</protein>
<reference evidence="5" key="1">
    <citation type="submission" date="2022-10" db="EMBL/GenBank/DDBJ databases">
        <title>Genome assembly of Pristionchus species.</title>
        <authorList>
            <person name="Yoshida K."/>
            <person name="Sommer R.J."/>
        </authorList>
    </citation>
    <scope>NUCLEOTIDE SEQUENCE [LARGE SCALE GENOMIC DNA]</scope>
    <source>
        <strain evidence="5">RS5460</strain>
    </source>
</reference>